<dbReference type="Proteomes" id="UP000190935">
    <property type="component" value="Chromosome I"/>
</dbReference>
<dbReference type="AlphaFoldDB" id="A0A1K1KL65"/>
<dbReference type="EMBL" id="LT630287">
    <property type="protein sequence ID" value="SFV39624.1"/>
    <property type="molecule type" value="Genomic_DNA"/>
</dbReference>
<gene>
    <name evidence="1" type="ORF">LAC1533_0204</name>
</gene>
<name>A0A1K1KL65_9LACO</name>
<evidence type="ECO:0000313" key="1">
    <source>
        <dbReference type="EMBL" id="SFV39624.1"/>
    </source>
</evidence>
<reference evidence="2" key="1">
    <citation type="submission" date="2016-11" db="EMBL/GenBank/DDBJ databases">
        <authorList>
            <person name="Papadimitriou K."/>
        </authorList>
    </citation>
    <scope>NUCLEOTIDE SEQUENCE [LARGE SCALE GENOMIC DNA]</scope>
    <source>
        <strain evidence="2">ACA-DC 1533</strain>
    </source>
</reference>
<dbReference type="KEGG" id="laca:LAC1533_0204"/>
<protein>
    <submittedName>
        <fullName evidence="1">Uncharacterized protein</fullName>
    </submittedName>
</protein>
<proteinExistence type="predicted"/>
<organism evidence="1 2">
    <name type="scientific">Ligilactobacillus acidipiscis</name>
    <dbReference type="NCBI Taxonomy" id="89059"/>
    <lineage>
        <taxon>Bacteria</taxon>
        <taxon>Bacillati</taxon>
        <taxon>Bacillota</taxon>
        <taxon>Bacilli</taxon>
        <taxon>Lactobacillales</taxon>
        <taxon>Lactobacillaceae</taxon>
        <taxon>Ligilactobacillus</taxon>
    </lineage>
</organism>
<sequence length="38" mass="4349">MLSAGSRDTAGVLYFVIQQIIRGEEVEKKTTYFSIYSF</sequence>
<evidence type="ECO:0000313" key="2">
    <source>
        <dbReference type="Proteomes" id="UP000190935"/>
    </source>
</evidence>
<accession>A0A1K1KL65</accession>